<evidence type="ECO:0000313" key="2">
    <source>
        <dbReference type="Proteomes" id="UP001479520"/>
    </source>
</evidence>
<dbReference type="EMBL" id="CP151406">
    <property type="protein sequence ID" value="WZJ20355.1"/>
    <property type="molecule type" value="Genomic_DNA"/>
</dbReference>
<proteinExistence type="predicted"/>
<sequence length="81" mass="9113">MDELEIIELAIAVLGLPADFDDEDAVERKINNRFDVDLETFGRIASALLPFAMTARSPLTEKVYQGFAHNDCWLAKKEVKS</sequence>
<organism evidence="1 2">
    <name type="scientific">Azonexus hydrophilus</name>
    <dbReference type="NCBI Taxonomy" id="418702"/>
    <lineage>
        <taxon>Bacteria</taxon>
        <taxon>Pseudomonadati</taxon>
        <taxon>Pseudomonadota</taxon>
        <taxon>Betaproteobacteria</taxon>
        <taxon>Rhodocyclales</taxon>
        <taxon>Azonexaceae</taxon>
        <taxon>Azonexus</taxon>
    </lineage>
</organism>
<protein>
    <recommendedName>
        <fullName evidence="3">Carrier domain-containing protein</fullName>
    </recommendedName>
</protein>
<evidence type="ECO:0000313" key="1">
    <source>
        <dbReference type="EMBL" id="WZJ20355.1"/>
    </source>
</evidence>
<evidence type="ECO:0008006" key="3">
    <source>
        <dbReference type="Google" id="ProtNLM"/>
    </source>
</evidence>
<gene>
    <name evidence="1" type="ORF">AADV58_10350</name>
</gene>
<keyword evidence="2" id="KW-1185">Reference proteome</keyword>
<accession>A0ABZ2XG42</accession>
<name>A0ABZ2XG42_9RHOO</name>
<dbReference type="Proteomes" id="UP001479520">
    <property type="component" value="Chromosome"/>
</dbReference>
<reference evidence="1 2" key="1">
    <citation type="submission" date="2024-04" db="EMBL/GenBank/DDBJ databases">
        <title>Dissimilatory iodate-reducing microorganisms contribute to the enrichment of iodine in groundwater.</title>
        <authorList>
            <person name="Jiang Z."/>
        </authorList>
    </citation>
    <scope>NUCLEOTIDE SEQUENCE [LARGE SCALE GENOMIC DNA]</scope>
    <source>
        <strain evidence="1 2">NCP973</strain>
    </source>
</reference>
<dbReference type="RefSeq" id="WP_341743126.1">
    <property type="nucleotide sequence ID" value="NZ_CP151406.1"/>
</dbReference>